<name>A0A1I6M4H5_9EURY</name>
<dbReference type="RefSeq" id="WP_143117755.1">
    <property type="nucleotide sequence ID" value="NZ_FOZK01000004.1"/>
</dbReference>
<feature type="transmembrane region" description="Helical" evidence="1">
    <location>
        <begin position="140"/>
        <end position="164"/>
    </location>
</feature>
<organism evidence="3 4">
    <name type="scientific">Halomicrobium zhouii</name>
    <dbReference type="NCBI Taxonomy" id="767519"/>
    <lineage>
        <taxon>Archaea</taxon>
        <taxon>Methanobacteriati</taxon>
        <taxon>Methanobacteriota</taxon>
        <taxon>Stenosarchaea group</taxon>
        <taxon>Halobacteria</taxon>
        <taxon>Halobacteriales</taxon>
        <taxon>Haloarculaceae</taxon>
        <taxon>Halomicrobium</taxon>
    </lineage>
</organism>
<keyword evidence="1" id="KW-0472">Membrane</keyword>
<evidence type="ECO:0000259" key="2">
    <source>
        <dbReference type="Pfam" id="PF24035"/>
    </source>
</evidence>
<proteinExistence type="predicted"/>
<feature type="domain" description="DUF7344" evidence="2">
    <location>
        <begin position="14"/>
        <end position="92"/>
    </location>
</feature>
<evidence type="ECO:0000313" key="4">
    <source>
        <dbReference type="Proteomes" id="UP000199062"/>
    </source>
</evidence>
<evidence type="ECO:0000313" key="3">
    <source>
        <dbReference type="EMBL" id="SFS10579.1"/>
    </source>
</evidence>
<gene>
    <name evidence="3" type="ORF">SAMN05216559_3762</name>
</gene>
<accession>A0A1I6M4H5</accession>
<evidence type="ECO:0000256" key="1">
    <source>
        <dbReference type="SAM" id="Phobius"/>
    </source>
</evidence>
<protein>
    <recommendedName>
        <fullName evidence="2">DUF7344 domain-containing protein</fullName>
    </recommendedName>
</protein>
<dbReference type="InterPro" id="IPR036388">
    <property type="entry name" value="WH-like_DNA-bd_sf"/>
</dbReference>
<feature type="transmembrane region" description="Helical" evidence="1">
    <location>
        <begin position="116"/>
        <end position="134"/>
    </location>
</feature>
<reference evidence="3 4" key="1">
    <citation type="submission" date="2016-10" db="EMBL/GenBank/DDBJ databases">
        <authorList>
            <person name="de Groot N.N."/>
        </authorList>
    </citation>
    <scope>NUCLEOTIDE SEQUENCE [LARGE SCALE GENOMIC DNA]</scope>
    <source>
        <strain evidence="3 4">CGMCC 1.10457</strain>
    </source>
</reference>
<keyword evidence="1" id="KW-1133">Transmembrane helix</keyword>
<dbReference type="Gene3D" id="1.10.10.10">
    <property type="entry name" value="Winged helix-like DNA-binding domain superfamily/Winged helix DNA-binding domain"/>
    <property type="match status" value="1"/>
</dbReference>
<dbReference type="OrthoDB" id="331021at2157"/>
<dbReference type="AlphaFoldDB" id="A0A1I6M4H5"/>
<dbReference type="Proteomes" id="UP000199062">
    <property type="component" value="Unassembled WGS sequence"/>
</dbReference>
<keyword evidence="1" id="KW-0812">Transmembrane</keyword>
<keyword evidence="4" id="KW-1185">Reference proteome</keyword>
<dbReference type="InterPro" id="IPR055768">
    <property type="entry name" value="DUF7344"/>
</dbReference>
<sequence length="176" mass="19757">MSSKHPDISQSDVFDVLSNPRRRFVLYYLREIDDTVELNELAKAIAAWENDTDESELTDQDRKRVYVSLYQTHIPKLTDVGLVEYDQDSGTVHLTDRTSVIDDYLTDSDSSIPWHYLYLGLSAVGALVFVLAWLEVGLFGAIPLLAVGGLLVASFLVLSVAHYVSTARQHIEMPPE</sequence>
<dbReference type="Pfam" id="PF24035">
    <property type="entry name" value="DUF7344"/>
    <property type="match status" value="1"/>
</dbReference>
<dbReference type="EMBL" id="FOZK01000004">
    <property type="protein sequence ID" value="SFS10579.1"/>
    <property type="molecule type" value="Genomic_DNA"/>
</dbReference>